<dbReference type="AlphaFoldDB" id="A0A9Q9AT07"/>
<dbReference type="PROSITE" id="PS50097">
    <property type="entry name" value="BTB"/>
    <property type="match status" value="1"/>
</dbReference>
<evidence type="ECO:0000313" key="2">
    <source>
        <dbReference type="EMBL" id="USW54129.1"/>
    </source>
</evidence>
<dbReference type="Gene3D" id="3.30.710.10">
    <property type="entry name" value="Potassium Channel Kv1.1, Chain A"/>
    <property type="match status" value="1"/>
</dbReference>
<proteinExistence type="predicted"/>
<dbReference type="Proteomes" id="UP001056384">
    <property type="component" value="Chromosome 6"/>
</dbReference>
<name>A0A9Q9AT07_9PEZI</name>
<dbReference type="Pfam" id="PF00651">
    <property type="entry name" value="BTB"/>
    <property type="match status" value="1"/>
</dbReference>
<sequence length="237" mass="26647">MCADHACYPHRVIAGMKRMYEEGMHTDFILAIGDKEWKLHKTVLLMHSDVLYKMSSSEAFVESKNGRAELKDVHPQQIDSLVEFLYTGDYKFPGRPESARSRQESVPTAVSELKFHISMMALADMYNIPTLNEIAFETVLFNIDARNMVTAARALYEDPDTPARLRHAISCTIGTYMSDLCGPEFDALLEDMPRLAIEVVKLQSKGRVMQHIREGGPEPWINDSIVPGVRGPSRSGA</sequence>
<evidence type="ECO:0000313" key="3">
    <source>
        <dbReference type="Proteomes" id="UP001056384"/>
    </source>
</evidence>
<gene>
    <name evidence="2" type="ORF">Slin15195_G074480</name>
</gene>
<dbReference type="CDD" id="cd18186">
    <property type="entry name" value="BTB_POZ_ZBTB_KLHL-like"/>
    <property type="match status" value="1"/>
</dbReference>
<dbReference type="SMART" id="SM00225">
    <property type="entry name" value="BTB"/>
    <property type="match status" value="1"/>
</dbReference>
<protein>
    <submittedName>
        <fullName evidence="2">BTB/POZ domain-containing protein</fullName>
    </submittedName>
</protein>
<dbReference type="PANTHER" id="PTHR47843:SF5">
    <property type="entry name" value="BTB_POZ DOMAIN PROTEIN"/>
    <property type="match status" value="1"/>
</dbReference>
<reference evidence="2" key="1">
    <citation type="submission" date="2022-06" db="EMBL/GenBank/DDBJ databases">
        <title>Complete genome sequences of two strains of the flax pathogen Septoria linicola.</title>
        <authorList>
            <person name="Lapalu N."/>
            <person name="Simon A."/>
            <person name="Demenou B."/>
            <person name="Paumier D."/>
            <person name="Guillot M.-P."/>
            <person name="Gout L."/>
            <person name="Valade R."/>
        </authorList>
    </citation>
    <scope>NUCLEOTIDE SEQUENCE</scope>
    <source>
        <strain evidence="2">SE15195</strain>
    </source>
</reference>
<keyword evidence="3" id="KW-1185">Reference proteome</keyword>
<organism evidence="2 3">
    <name type="scientific">Septoria linicola</name>
    <dbReference type="NCBI Taxonomy" id="215465"/>
    <lineage>
        <taxon>Eukaryota</taxon>
        <taxon>Fungi</taxon>
        <taxon>Dikarya</taxon>
        <taxon>Ascomycota</taxon>
        <taxon>Pezizomycotina</taxon>
        <taxon>Dothideomycetes</taxon>
        <taxon>Dothideomycetidae</taxon>
        <taxon>Mycosphaerellales</taxon>
        <taxon>Mycosphaerellaceae</taxon>
        <taxon>Septoria</taxon>
    </lineage>
</organism>
<dbReference type="InterPro" id="IPR000210">
    <property type="entry name" value="BTB/POZ_dom"/>
</dbReference>
<evidence type="ECO:0000259" key="1">
    <source>
        <dbReference type="PROSITE" id="PS50097"/>
    </source>
</evidence>
<dbReference type="OrthoDB" id="3625033at2759"/>
<dbReference type="PANTHER" id="PTHR47843">
    <property type="entry name" value="BTB DOMAIN-CONTAINING PROTEIN-RELATED"/>
    <property type="match status" value="1"/>
</dbReference>
<dbReference type="EMBL" id="CP099423">
    <property type="protein sequence ID" value="USW54129.1"/>
    <property type="molecule type" value="Genomic_DNA"/>
</dbReference>
<dbReference type="SUPFAM" id="SSF54695">
    <property type="entry name" value="POZ domain"/>
    <property type="match status" value="1"/>
</dbReference>
<accession>A0A9Q9AT07</accession>
<dbReference type="InterPro" id="IPR011333">
    <property type="entry name" value="SKP1/BTB/POZ_sf"/>
</dbReference>
<feature type="domain" description="BTB" evidence="1">
    <location>
        <begin position="26"/>
        <end position="94"/>
    </location>
</feature>